<evidence type="ECO:0000313" key="5">
    <source>
        <dbReference type="EMBL" id="MCW1916149.1"/>
    </source>
</evidence>
<sequence length="711" mass="76931">MKLSNMGLRGKFALALAIAALIPFLVGLVVLETFGFRHLLATKGRLHEAEARATARSLERSVEFQAGNFWSWVAADPALLDYLSGLVTGAEPDMKATEARWKEMSEDDPVLREILGNPGTNSLLRFATSHKTVAEVLVADTTGRLVAASQKASDYDQSDEAWWSVGRTLPESGMWTDSLHFDESAGVFSLDLVLPIHRKGELKGVAKLVLDVTPLFSQLRTSRDDSGGQLEILLPDSRVLARSGATGYEAQGTTLDPDAMLVIRAARNGWTLNHPGNSPEERMSGFASIESRGSDRRRSEPDGYVLFSSPKDEVVAPLRRQVVLIGLAAGLATGVCLLGGYALVNRKILKPISALGQAARSVAATAHLRTDVGMSETEAFALRKTAEEDLHRIRSIQTGDEVQELAEDFGAMTDRVMRYHRELEAEVDAKTSLIREELEMAREFQTALMPTSFPETPAHLAKDPLRLGFAHFYQPASTVGGDFFDLLELDEHRTGVLIADVMGHGARSALVTAILRALVRNHVASAHDPGAFLGILNRELFEVIERSHQTLFVTAFFLVLDTKEAKASWAVAGHPAPLRARRSTGNPPQLLWSGAQRQPALGLMPATAYQTANSSIRAGDVFLLYTDGVVEAENPSGKDFGIQRLVATFDEALDGPLAAMPAKVICEVAAFQKRRHHDDDVCVVAVEVSPGAVSEPVTGPGMLAGSVPRGA</sequence>
<organism evidence="5 6">
    <name type="scientific">Luteolibacter rhizosphaerae</name>
    <dbReference type="NCBI Taxonomy" id="2989719"/>
    <lineage>
        <taxon>Bacteria</taxon>
        <taxon>Pseudomonadati</taxon>
        <taxon>Verrucomicrobiota</taxon>
        <taxon>Verrucomicrobiia</taxon>
        <taxon>Verrucomicrobiales</taxon>
        <taxon>Verrucomicrobiaceae</taxon>
        <taxon>Luteolibacter</taxon>
    </lineage>
</organism>
<dbReference type="PANTHER" id="PTHR43156">
    <property type="entry name" value="STAGE II SPORULATION PROTEIN E-RELATED"/>
    <property type="match status" value="1"/>
</dbReference>
<dbReference type="EMBL" id="JAPDDR010000013">
    <property type="protein sequence ID" value="MCW1916149.1"/>
    <property type="molecule type" value="Genomic_DNA"/>
</dbReference>
<dbReference type="InterPro" id="IPR003660">
    <property type="entry name" value="HAMP_dom"/>
</dbReference>
<dbReference type="SMART" id="SM00331">
    <property type="entry name" value="PP2C_SIG"/>
    <property type="match status" value="1"/>
</dbReference>
<name>A0ABT3G973_9BACT</name>
<keyword evidence="6" id="KW-1185">Reference proteome</keyword>
<dbReference type="Gene3D" id="3.60.40.10">
    <property type="entry name" value="PPM-type phosphatase domain"/>
    <property type="match status" value="1"/>
</dbReference>
<dbReference type="Gene3D" id="3.30.450.20">
    <property type="entry name" value="PAS domain"/>
    <property type="match status" value="1"/>
</dbReference>
<keyword evidence="3" id="KW-0812">Transmembrane</keyword>
<accession>A0ABT3G973</accession>
<feature type="transmembrane region" description="Helical" evidence="3">
    <location>
        <begin position="12"/>
        <end position="31"/>
    </location>
</feature>
<protein>
    <submittedName>
        <fullName evidence="5">SpoIIE family protein phosphatase</fullName>
    </submittedName>
</protein>
<gene>
    <name evidence="5" type="ORF">OJ996_21345</name>
</gene>
<dbReference type="RefSeq" id="WP_264515718.1">
    <property type="nucleotide sequence ID" value="NZ_JAPDDR010000013.1"/>
</dbReference>
<evidence type="ECO:0000259" key="4">
    <source>
        <dbReference type="PROSITE" id="PS50885"/>
    </source>
</evidence>
<reference evidence="5" key="1">
    <citation type="submission" date="2022-10" db="EMBL/GenBank/DDBJ databases">
        <title>Luteolibacter sp. GHJ8, whole genome shotgun sequencing project.</title>
        <authorList>
            <person name="Zhao G."/>
            <person name="Shen L."/>
        </authorList>
    </citation>
    <scope>NUCLEOTIDE SEQUENCE</scope>
    <source>
        <strain evidence="5">GHJ8</strain>
    </source>
</reference>
<proteinExistence type="predicted"/>
<dbReference type="InterPro" id="IPR001932">
    <property type="entry name" value="PPM-type_phosphatase-like_dom"/>
</dbReference>
<dbReference type="PANTHER" id="PTHR43156:SF2">
    <property type="entry name" value="STAGE II SPORULATION PROTEIN E"/>
    <property type="match status" value="1"/>
</dbReference>
<dbReference type="Gene3D" id="6.10.340.10">
    <property type="match status" value="1"/>
</dbReference>
<dbReference type="SUPFAM" id="SSF81606">
    <property type="entry name" value="PP2C-like"/>
    <property type="match status" value="1"/>
</dbReference>
<comment type="caution">
    <text evidence="5">The sequence shown here is derived from an EMBL/GenBank/DDBJ whole genome shotgun (WGS) entry which is preliminary data.</text>
</comment>
<dbReference type="InterPro" id="IPR052016">
    <property type="entry name" value="Bact_Sigma-Reg"/>
</dbReference>
<keyword evidence="3" id="KW-1133">Transmembrane helix</keyword>
<feature type="region of interest" description="Disordered" evidence="2">
    <location>
        <begin position="272"/>
        <end position="301"/>
    </location>
</feature>
<evidence type="ECO:0000313" key="6">
    <source>
        <dbReference type="Proteomes" id="UP001165653"/>
    </source>
</evidence>
<feature type="compositionally biased region" description="Basic and acidic residues" evidence="2">
    <location>
        <begin position="292"/>
        <end position="301"/>
    </location>
</feature>
<dbReference type="PROSITE" id="PS50885">
    <property type="entry name" value="HAMP"/>
    <property type="match status" value="1"/>
</dbReference>
<evidence type="ECO:0000256" key="1">
    <source>
        <dbReference type="ARBA" id="ARBA00022801"/>
    </source>
</evidence>
<feature type="domain" description="HAMP" evidence="4">
    <location>
        <begin position="346"/>
        <end position="421"/>
    </location>
</feature>
<evidence type="ECO:0000256" key="3">
    <source>
        <dbReference type="SAM" id="Phobius"/>
    </source>
</evidence>
<keyword evidence="1" id="KW-0378">Hydrolase</keyword>
<keyword evidence="3" id="KW-0472">Membrane</keyword>
<evidence type="ECO:0000256" key="2">
    <source>
        <dbReference type="SAM" id="MobiDB-lite"/>
    </source>
</evidence>
<dbReference type="Pfam" id="PF07228">
    <property type="entry name" value="SpoIIE"/>
    <property type="match status" value="1"/>
</dbReference>
<dbReference type="InterPro" id="IPR036457">
    <property type="entry name" value="PPM-type-like_dom_sf"/>
</dbReference>
<dbReference type="Proteomes" id="UP001165653">
    <property type="component" value="Unassembled WGS sequence"/>
</dbReference>